<dbReference type="HOGENOM" id="CLU_1070170_0_0_1"/>
<evidence type="ECO:0000313" key="1">
    <source>
        <dbReference type="EMBL" id="EXX52107.1"/>
    </source>
</evidence>
<dbReference type="Proteomes" id="UP000022910">
    <property type="component" value="Unassembled WGS sequence"/>
</dbReference>
<comment type="caution">
    <text evidence="1">The sequence shown here is derived from an EMBL/GenBank/DDBJ whole genome shotgun (WGS) entry which is preliminary data.</text>
</comment>
<protein>
    <recommendedName>
        <fullName evidence="3">BTB domain-containing protein</fullName>
    </recommendedName>
</protein>
<dbReference type="OrthoDB" id="2428243at2759"/>
<sequence>MAGSNEFTVYKIENESPHGNGSRTILVTLNVGGVLYTTTKGTLLKKTNFFEMPLNGNVFDTLDYDGNIFIDQNELLLEAEFYHIEELPLILQPGLRYAIHRKESIVQKSILTRIYWMMVVRRCESGLGDIEEFSSSAFGDAPQDEPLTCEVAEIPIFKVPEITLRQATVEPPQAAKRTIAKPEPVATKVKPNPEPSQGKKVERVAWRQLAEILPSILLTRAQRKEHLRKKAIELGEDHDKFVSITEEDIRESLIFRHRMV</sequence>
<accession>A0A015I509</accession>
<dbReference type="SUPFAM" id="SSF54695">
    <property type="entry name" value="POZ domain"/>
    <property type="match status" value="1"/>
</dbReference>
<proteinExistence type="predicted"/>
<organism evidence="1 2">
    <name type="scientific">Rhizophagus irregularis (strain DAOM 197198w)</name>
    <name type="common">Glomus intraradices</name>
    <dbReference type="NCBI Taxonomy" id="1432141"/>
    <lineage>
        <taxon>Eukaryota</taxon>
        <taxon>Fungi</taxon>
        <taxon>Fungi incertae sedis</taxon>
        <taxon>Mucoromycota</taxon>
        <taxon>Glomeromycotina</taxon>
        <taxon>Glomeromycetes</taxon>
        <taxon>Glomerales</taxon>
        <taxon>Glomeraceae</taxon>
        <taxon>Rhizophagus</taxon>
    </lineage>
</organism>
<dbReference type="AlphaFoldDB" id="A0A015I509"/>
<dbReference type="InterPro" id="IPR011333">
    <property type="entry name" value="SKP1/BTB/POZ_sf"/>
</dbReference>
<gene>
    <name evidence="1" type="ORF">RirG_255940</name>
</gene>
<dbReference type="EMBL" id="JEMT01029470">
    <property type="protein sequence ID" value="EXX52107.1"/>
    <property type="molecule type" value="Genomic_DNA"/>
</dbReference>
<evidence type="ECO:0008006" key="3">
    <source>
        <dbReference type="Google" id="ProtNLM"/>
    </source>
</evidence>
<evidence type="ECO:0000313" key="2">
    <source>
        <dbReference type="Proteomes" id="UP000022910"/>
    </source>
</evidence>
<keyword evidence="2" id="KW-1185">Reference proteome</keyword>
<name>A0A015I509_RHIIW</name>
<reference evidence="1 2" key="1">
    <citation type="submission" date="2014-02" db="EMBL/GenBank/DDBJ databases">
        <title>Single nucleus genome sequencing reveals high similarity among nuclei of an endomycorrhizal fungus.</title>
        <authorList>
            <person name="Lin K."/>
            <person name="Geurts R."/>
            <person name="Zhang Z."/>
            <person name="Limpens E."/>
            <person name="Saunders D.G."/>
            <person name="Mu D."/>
            <person name="Pang E."/>
            <person name="Cao H."/>
            <person name="Cha H."/>
            <person name="Lin T."/>
            <person name="Zhou Q."/>
            <person name="Shang Y."/>
            <person name="Li Y."/>
            <person name="Ivanov S."/>
            <person name="Sharma T."/>
            <person name="Velzen R.V."/>
            <person name="Ruijter N.D."/>
            <person name="Aanen D.K."/>
            <person name="Win J."/>
            <person name="Kamoun S."/>
            <person name="Bisseling T."/>
            <person name="Huang S."/>
        </authorList>
    </citation>
    <scope>NUCLEOTIDE SEQUENCE [LARGE SCALE GENOMIC DNA]</scope>
    <source>
        <strain evidence="2">DAOM197198w</strain>
    </source>
</reference>
<dbReference type="Gene3D" id="3.30.710.10">
    <property type="entry name" value="Potassium Channel Kv1.1, Chain A"/>
    <property type="match status" value="1"/>
</dbReference>